<feature type="compositionally biased region" description="Polar residues" evidence="3">
    <location>
        <begin position="261"/>
        <end position="274"/>
    </location>
</feature>
<evidence type="ECO:0000256" key="1">
    <source>
        <dbReference type="ARBA" id="ARBA00023125"/>
    </source>
</evidence>
<feature type="domain" description="BHLH" evidence="4">
    <location>
        <begin position="339"/>
        <end position="391"/>
    </location>
</feature>
<gene>
    <name evidence="5" type="primary">myc</name>
</gene>
<accession>A0AAU7VFF7</accession>
<organism evidence="5">
    <name type="scientific">Enchytraeus coronatus</name>
    <dbReference type="NCBI Taxonomy" id="208440"/>
    <lineage>
        <taxon>Eukaryota</taxon>
        <taxon>Metazoa</taxon>
        <taxon>Spiralia</taxon>
        <taxon>Lophotrochozoa</taxon>
        <taxon>Annelida</taxon>
        <taxon>Clitellata</taxon>
        <taxon>Oligochaeta</taxon>
        <taxon>Enchytraeida</taxon>
        <taxon>Enchytraeidae</taxon>
        <taxon>Enchytraeus</taxon>
    </lineage>
</organism>
<evidence type="ECO:0000259" key="4">
    <source>
        <dbReference type="PROSITE" id="PS50888"/>
    </source>
</evidence>
<dbReference type="CDD" id="cd11400">
    <property type="entry name" value="bHLHzip_Myc"/>
    <property type="match status" value="1"/>
</dbReference>
<feature type="coiled-coil region" evidence="2">
    <location>
        <begin position="392"/>
        <end position="425"/>
    </location>
</feature>
<feature type="compositionally biased region" description="Low complexity" evidence="3">
    <location>
        <begin position="232"/>
        <end position="253"/>
    </location>
</feature>
<feature type="compositionally biased region" description="Basic residues" evidence="3">
    <location>
        <begin position="297"/>
        <end position="314"/>
    </location>
</feature>
<sequence>MDLMNLPLNWLEDGLSEDPSQTMITDTSESYSQEFGPTPPHTPEYEQDSLDLLGDYPNDFMEEHFEQFEPQCRCQQPIVRDCMWSVNIPKTIHRSSSGQDSARFCGELSIPVLDSCSDCAGLESTPLCVDARTIFNLPCISKSPVKKQFHHNISSEDIIEERVCFIKSEAMEEYGSICISDDDYEVDVECLSDSSPDDLPYLPAHVPLSHSAVSAQIAEMHNYSQLSPPPSVSSARSCSRPSTTSYTRPSATSQFKHRTSSCRTTSSAPQSPSVPSLPAQFRPKHGTFSNPASPVVHARKHKNNNTSRNAKKRKLEQQRHRDHIGLMTPPGSDSDCEINRRAQHNVLERKRRNNLKEYFNHLRDQVPLLRSDVRTSKVVILQGAKNHISNMIESEKQVLAEKQRMIRQQQELKQRLQALRNAKARQGYL</sequence>
<dbReference type="GO" id="GO:0003677">
    <property type="term" value="F:DNA binding"/>
    <property type="evidence" value="ECO:0007669"/>
    <property type="project" value="UniProtKB-KW"/>
</dbReference>
<keyword evidence="1" id="KW-0238">DNA-binding</keyword>
<dbReference type="GO" id="GO:0046983">
    <property type="term" value="F:protein dimerization activity"/>
    <property type="evidence" value="ECO:0007669"/>
    <property type="project" value="InterPro"/>
</dbReference>
<dbReference type="InterPro" id="IPR036638">
    <property type="entry name" value="HLH_DNA-bd_sf"/>
</dbReference>
<feature type="region of interest" description="Disordered" evidence="3">
    <location>
        <begin position="224"/>
        <end position="334"/>
    </location>
</feature>
<dbReference type="SUPFAM" id="SSF47459">
    <property type="entry name" value="HLH, helix-loop-helix DNA-binding domain"/>
    <property type="match status" value="1"/>
</dbReference>
<evidence type="ECO:0000256" key="3">
    <source>
        <dbReference type="SAM" id="MobiDB-lite"/>
    </source>
</evidence>
<dbReference type="EMBL" id="OR750680">
    <property type="protein sequence ID" value="XBW67475.1"/>
    <property type="molecule type" value="mRNA"/>
</dbReference>
<protein>
    <submittedName>
        <fullName evidence="5">Transcriptional regulator Myc</fullName>
    </submittedName>
</protein>
<name>A0AAU7VFF7_9ANNE</name>
<dbReference type="PANTHER" id="PTHR45851">
    <property type="entry name" value="MYC PROTO-ONCOGENE"/>
    <property type="match status" value="1"/>
</dbReference>
<dbReference type="FunFam" id="4.10.280.10:FF:000019">
    <property type="entry name" value="Myc proto-oncogene protein"/>
    <property type="match status" value="1"/>
</dbReference>
<dbReference type="SMART" id="SM00353">
    <property type="entry name" value="HLH"/>
    <property type="match status" value="1"/>
</dbReference>
<dbReference type="PRINTS" id="PR00044">
    <property type="entry name" value="LEUZIPPRMYC"/>
</dbReference>
<reference evidence="5" key="2">
    <citation type="submission" date="2023-10" db="EMBL/GenBank/DDBJ databases">
        <authorList>
            <person name="Kostyuchenko R.P."/>
        </authorList>
    </citation>
    <scope>NUCLEOTIDE SEQUENCE</scope>
</reference>
<dbReference type="AlphaFoldDB" id="A0AAU7VFF7"/>
<dbReference type="InterPro" id="IPR011598">
    <property type="entry name" value="bHLH_dom"/>
</dbReference>
<dbReference type="Pfam" id="PF00010">
    <property type="entry name" value="HLH"/>
    <property type="match status" value="1"/>
</dbReference>
<reference evidence="5" key="1">
    <citation type="journal article" date="2023" name="Biology">
        <title>Germ Line/Multipotency Genes Show Differential Expression during Embryonic Development of the Annelid Enchytraeus coronatus.</title>
        <authorList>
            <person name="Kostyuchenko R.P."/>
            <person name="Nikanorova D.D."/>
            <person name="Amosov A.V."/>
        </authorList>
    </citation>
    <scope>NUCLEOTIDE SEQUENCE</scope>
</reference>
<proteinExistence type="evidence at transcript level"/>
<dbReference type="GO" id="GO:0003700">
    <property type="term" value="F:DNA-binding transcription factor activity"/>
    <property type="evidence" value="ECO:0007669"/>
    <property type="project" value="InterPro"/>
</dbReference>
<dbReference type="InterPro" id="IPR002418">
    <property type="entry name" value="Tscrpt_reg_Myc"/>
</dbReference>
<dbReference type="Gene3D" id="4.10.280.10">
    <property type="entry name" value="Helix-loop-helix DNA-binding domain"/>
    <property type="match status" value="1"/>
</dbReference>
<keyword evidence="2" id="KW-0175">Coiled coil</keyword>
<evidence type="ECO:0000256" key="2">
    <source>
        <dbReference type="SAM" id="Coils"/>
    </source>
</evidence>
<dbReference type="InterPro" id="IPR050433">
    <property type="entry name" value="Myc_transcription_factors"/>
</dbReference>
<evidence type="ECO:0000313" key="5">
    <source>
        <dbReference type="EMBL" id="XBW67475.1"/>
    </source>
</evidence>
<dbReference type="PROSITE" id="PS50888">
    <property type="entry name" value="BHLH"/>
    <property type="match status" value="1"/>
</dbReference>